<reference evidence="2 3" key="1">
    <citation type="journal article" date="2013" name="PLoS Genet.">
        <title>The genome and development-dependent transcriptomes of Pyronema confluens: a window into fungal evolution.</title>
        <authorList>
            <person name="Traeger S."/>
            <person name="Altegoer F."/>
            <person name="Freitag M."/>
            <person name="Gabaldon T."/>
            <person name="Kempken F."/>
            <person name="Kumar A."/>
            <person name="Marcet-Houben M."/>
            <person name="Poggeler S."/>
            <person name="Stajich J.E."/>
            <person name="Nowrousian M."/>
        </authorList>
    </citation>
    <scope>NUCLEOTIDE SEQUENCE [LARGE SCALE GENOMIC DNA]</scope>
    <source>
        <strain evidence="3">CBS 100304</strain>
        <tissue evidence="2">Vegetative mycelium</tissue>
    </source>
</reference>
<dbReference type="PANTHER" id="PTHR38166:SF1">
    <property type="entry name" value="C2H2-TYPE DOMAIN-CONTAINING PROTEIN"/>
    <property type="match status" value="1"/>
</dbReference>
<accession>U4LU73</accession>
<dbReference type="PANTHER" id="PTHR38166">
    <property type="entry name" value="C2H2-TYPE DOMAIN-CONTAINING PROTEIN-RELATED"/>
    <property type="match status" value="1"/>
</dbReference>
<evidence type="ECO:0000256" key="1">
    <source>
        <dbReference type="SAM" id="MobiDB-lite"/>
    </source>
</evidence>
<evidence type="ECO:0008006" key="4">
    <source>
        <dbReference type="Google" id="ProtNLM"/>
    </source>
</evidence>
<keyword evidence="3" id="KW-1185">Reference proteome</keyword>
<organism evidence="2 3">
    <name type="scientific">Pyronema omphalodes (strain CBS 100304)</name>
    <name type="common">Pyronema confluens</name>
    <dbReference type="NCBI Taxonomy" id="1076935"/>
    <lineage>
        <taxon>Eukaryota</taxon>
        <taxon>Fungi</taxon>
        <taxon>Dikarya</taxon>
        <taxon>Ascomycota</taxon>
        <taxon>Pezizomycotina</taxon>
        <taxon>Pezizomycetes</taxon>
        <taxon>Pezizales</taxon>
        <taxon>Pyronemataceae</taxon>
        <taxon>Pyronema</taxon>
    </lineage>
</organism>
<feature type="compositionally biased region" description="Polar residues" evidence="1">
    <location>
        <begin position="241"/>
        <end position="254"/>
    </location>
</feature>
<evidence type="ECO:0000313" key="3">
    <source>
        <dbReference type="Proteomes" id="UP000018144"/>
    </source>
</evidence>
<dbReference type="Proteomes" id="UP000018144">
    <property type="component" value="Unassembled WGS sequence"/>
</dbReference>
<feature type="region of interest" description="Disordered" evidence="1">
    <location>
        <begin position="241"/>
        <end position="264"/>
    </location>
</feature>
<sequence>MAMIPINPTAPPWLEQFDLATLISECNFSINLHPSGLRSSRINDPLVDGLLDTVLTQARIEPSDYERDMARRHLAVKLQMLFRVWVEEGLKATMDGSQLYSYRKRSYEGEDADIQGPAKRVADGFVGDRDFRCPYIVRNPDDKQHKECEGKRFPNPRKLKEHIWRFTKPFKCPTCFEGFGREKTKAIHCDQRKVKCVPAEQNHYDGSHEQHRDRSIDRAKNTPEIIQIFEEYEDAVGVNGQSAYSPGSMSQASMPSDDDEEDYHQQWTIDTRKSQQQPISLRIPKPYPTPPPPQNGFSPVVSAATYSPQQTALYSPANTTAAYSPHDNFNTTANLFASYPVPQIMVTSEQAPQRSPLMEYGVPRNGQQEKQAVIHSQMPYRTAFTTEGYKSFPPGPVSMRFRDDVDVAWSSHVSA</sequence>
<protein>
    <recommendedName>
        <fullName evidence="4">C2H2-type domain-containing protein</fullName>
    </recommendedName>
</protein>
<evidence type="ECO:0000313" key="2">
    <source>
        <dbReference type="EMBL" id="CCX33450.1"/>
    </source>
</evidence>
<dbReference type="EMBL" id="HF936091">
    <property type="protein sequence ID" value="CCX33450.1"/>
    <property type="molecule type" value="Genomic_DNA"/>
</dbReference>
<proteinExistence type="predicted"/>
<name>U4LU73_PYROM</name>
<dbReference type="AlphaFoldDB" id="U4LU73"/>
<dbReference type="OrthoDB" id="5328442at2759"/>
<gene>
    <name evidence="2" type="ORF">PCON_01160</name>
</gene>